<evidence type="ECO:0000313" key="2">
    <source>
        <dbReference type="Proteomes" id="UP000326729"/>
    </source>
</evidence>
<dbReference type="RefSeq" id="WP_150715345.1">
    <property type="nucleotide sequence ID" value="NZ_CABVGY010000005.1"/>
</dbReference>
<dbReference type="Proteomes" id="UP000326729">
    <property type="component" value="Unassembled WGS sequence"/>
</dbReference>
<gene>
    <name evidence="1" type="ORF">PS659_01258</name>
</gene>
<sequence>MAIDIDFNDNKVFGGSAVLSTPSDADVTFKGGGNEFHGVTKIFDVRKSSSHELLEKLGLKDDADLNLINEVLIKLASMPNEPAVKKTEEVEKSGITKWLNVGVTASTLTKNLVDLVQQMSGG</sequence>
<dbReference type="EMBL" id="CABVGY010000005">
    <property type="protein sequence ID" value="VVM59825.1"/>
    <property type="molecule type" value="Genomic_DNA"/>
</dbReference>
<reference evidence="1 2" key="1">
    <citation type="submission" date="2019-09" db="EMBL/GenBank/DDBJ databases">
        <authorList>
            <person name="Chandra G."/>
            <person name="Truman W A."/>
        </authorList>
    </citation>
    <scope>NUCLEOTIDE SEQUENCE [LARGE SCALE GENOMIC DNA]</scope>
    <source>
        <strain evidence="1">PS659</strain>
    </source>
</reference>
<dbReference type="AlphaFoldDB" id="A0A5E6QZE2"/>
<name>A0A5E6QZE2_PSEFL</name>
<protein>
    <submittedName>
        <fullName evidence="1">Uncharacterized protein</fullName>
    </submittedName>
</protein>
<organism evidence="1 2">
    <name type="scientific">Pseudomonas fluorescens</name>
    <dbReference type="NCBI Taxonomy" id="294"/>
    <lineage>
        <taxon>Bacteria</taxon>
        <taxon>Pseudomonadati</taxon>
        <taxon>Pseudomonadota</taxon>
        <taxon>Gammaproteobacteria</taxon>
        <taxon>Pseudomonadales</taxon>
        <taxon>Pseudomonadaceae</taxon>
        <taxon>Pseudomonas</taxon>
    </lineage>
</organism>
<accession>A0A5E6QZE2</accession>
<evidence type="ECO:0000313" key="1">
    <source>
        <dbReference type="EMBL" id="VVM59825.1"/>
    </source>
</evidence>
<proteinExistence type="predicted"/>